<protein>
    <recommendedName>
        <fullName evidence="4">Secreted protein</fullName>
    </recommendedName>
</protein>
<dbReference type="AlphaFoldDB" id="A0A5B7JJ47"/>
<organism evidence="2 3">
    <name type="scientific">Portunus trituberculatus</name>
    <name type="common">Swimming crab</name>
    <name type="synonym">Neptunus trituberculatus</name>
    <dbReference type="NCBI Taxonomy" id="210409"/>
    <lineage>
        <taxon>Eukaryota</taxon>
        <taxon>Metazoa</taxon>
        <taxon>Ecdysozoa</taxon>
        <taxon>Arthropoda</taxon>
        <taxon>Crustacea</taxon>
        <taxon>Multicrustacea</taxon>
        <taxon>Malacostraca</taxon>
        <taxon>Eumalacostraca</taxon>
        <taxon>Eucarida</taxon>
        <taxon>Decapoda</taxon>
        <taxon>Pleocyemata</taxon>
        <taxon>Brachyura</taxon>
        <taxon>Eubrachyura</taxon>
        <taxon>Portunoidea</taxon>
        <taxon>Portunidae</taxon>
        <taxon>Portuninae</taxon>
        <taxon>Portunus</taxon>
    </lineage>
</organism>
<evidence type="ECO:0008006" key="4">
    <source>
        <dbReference type="Google" id="ProtNLM"/>
    </source>
</evidence>
<keyword evidence="3" id="KW-1185">Reference proteome</keyword>
<feature type="chain" id="PRO_5022910702" description="Secreted protein" evidence="1">
    <location>
        <begin position="32"/>
        <end position="82"/>
    </location>
</feature>
<evidence type="ECO:0000313" key="2">
    <source>
        <dbReference type="EMBL" id="MPC96770.1"/>
    </source>
</evidence>
<feature type="signal peptide" evidence="1">
    <location>
        <begin position="1"/>
        <end position="31"/>
    </location>
</feature>
<gene>
    <name evidence="2" type="ORF">E2C01_092047</name>
</gene>
<sequence length="82" mass="9119">MLQVARDRSGAISLHPIQFLLCLLLSRSIHAHLDSSRPFSSLIQLVIHSSPSFSCTSSSIFSHFHSIGTPSSLFFHHPFFPT</sequence>
<comment type="caution">
    <text evidence="2">The sequence shown here is derived from an EMBL/GenBank/DDBJ whole genome shotgun (WGS) entry which is preliminary data.</text>
</comment>
<evidence type="ECO:0000313" key="3">
    <source>
        <dbReference type="Proteomes" id="UP000324222"/>
    </source>
</evidence>
<dbReference type="Proteomes" id="UP000324222">
    <property type="component" value="Unassembled WGS sequence"/>
</dbReference>
<keyword evidence="1" id="KW-0732">Signal</keyword>
<reference evidence="2 3" key="1">
    <citation type="submission" date="2019-05" db="EMBL/GenBank/DDBJ databases">
        <title>Another draft genome of Portunus trituberculatus and its Hox gene families provides insights of decapod evolution.</title>
        <authorList>
            <person name="Jeong J.-H."/>
            <person name="Song I."/>
            <person name="Kim S."/>
            <person name="Choi T."/>
            <person name="Kim D."/>
            <person name="Ryu S."/>
            <person name="Kim W."/>
        </authorList>
    </citation>
    <scope>NUCLEOTIDE SEQUENCE [LARGE SCALE GENOMIC DNA]</scope>
    <source>
        <tissue evidence="2">Muscle</tissue>
    </source>
</reference>
<proteinExistence type="predicted"/>
<name>A0A5B7JJ47_PORTR</name>
<evidence type="ECO:0000256" key="1">
    <source>
        <dbReference type="SAM" id="SignalP"/>
    </source>
</evidence>
<accession>A0A5B7JJ47</accession>
<dbReference type="EMBL" id="VSRR010107279">
    <property type="protein sequence ID" value="MPC96770.1"/>
    <property type="molecule type" value="Genomic_DNA"/>
</dbReference>